<dbReference type="Gene3D" id="1.25.40.20">
    <property type="entry name" value="Ankyrin repeat-containing domain"/>
    <property type="match status" value="2"/>
</dbReference>
<organism evidence="6 7">
    <name type="scientific">Aphanomyces stellatus</name>
    <dbReference type="NCBI Taxonomy" id="120398"/>
    <lineage>
        <taxon>Eukaryota</taxon>
        <taxon>Sar</taxon>
        <taxon>Stramenopiles</taxon>
        <taxon>Oomycota</taxon>
        <taxon>Saprolegniomycetes</taxon>
        <taxon>Saprolegniales</taxon>
        <taxon>Verrucalvaceae</taxon>
        <taxon>Aphanomyces</taxon>
    </lineage>
</organism>
<protein>
    <submittedName>
        <fullName evidence="6">Aste57867_20962 protein</fullName>
    </submittedName>
</protein>
<reference evidence="5" key="2">
    <citation type="submission" date="2019-06" db="EMBL/GenBank/DDBJ databases">
        <title>Genomics analysis of Aphanomyces spp. identifies a new class of oomycete effector associated with host adaptation.</title>
        <authorList>
            <person name="Gaulin E."/>
        </authorList>
    </citation>
    <scope>NUCLEOTIDE SEQUENCE</scope>
    <source>
        <strain evidence="5">CBS 578.67</strain>
    </source>
</reference>
<dbReference type="Proteomes" id="UP000332933">
    <property type="component" value="Unassembled WGS sequence"/>
</dbReference>
<feature type="region of interest" description="Disordered" evidence="4">
    <location>
        <begin position="266"/>
        <end position="311"/>
    </location>
</feature>
<dbReference type="EMBL" id="CAADRA010006967">
    <property type="protein sequence ID" value="VFT97638.1"/>
    <property type="molecule type" value="Genomic_DNA"/>
</dbReference>
<dbReference type="PANTHER" id="PTHR24198:SF165">
    <property type="entry name" value="ANKYRIN REPEAT-CONTAINING PROTEIN-RELATED"/>
    <property type="match status" value="1"/>
</dbReference>
<keyword evidence="2 3" id="KW-0040">ANK repeat</keyword>
<dbReference type="InterPro" id="IPR036770">
    <property type="entry name" value="Ankyrin_rpt-contain_sf"/>
</dbReference>
<feature type="region of interest" description="Disordered" evidence="4">
    <location>
        <begin position="331"/>
        <end position="350"/>
    </location>
</feature>
<accession>A0A485LGG2</accession>
<feature type="compositionally biased region" description="Basic residues" evidence="4">
    <location>
        <begin position="280"/>
        <end position="290"/>
    </location>
</feature>
<dbReference type="SMART" id="SM00248">
    <property type="entry name" value="ANK"/>
    <property type="match status" value="5"/>
</dbReference>
<dbReference type="AlphaFoldDB" id="A0A485LGG2"/>
<dbReference type="PANTHER" id="PTHR24198">
    <property type="entry name" value="ANKYRIN REPEAT AND PROTEIN KINASE DOMAIN-CONTAINING PROTEIN"/>
    <property type="match status" value="1"/>
</dbReference>
<dbReference type="PROSITE" id="PS50297">
    <property type="entry name" value="ANK_REP_REGION"/>
    <property type="match status" value="2"/>
</dbReference>
<feature type="repeat" description="ANK" evidence="3">
    <location>
        <begin position="190"/>
        <end position="222"/>
    </location>
</feature>
<evidence type="ECO:0000256" key="1">
    <source>
        <dbReference type="ARBA" id="ARBA00022737"/>
    </source>
</evidence>
<evidence type="ECO:0000313" key="7">
    <source>
        <dbReference type="Proteomes" id="UP000332933"/>
    </source>
</evidence>
<proteinExistence type="predicted"/>
<keyword evidence="1" id="KW-0677">Repeat</keyword>
<reference evidence="6 7" key="1">
    <citation type="submission" date="2019-03" db="EMBL/GenBank/DDBJ databases">
        <authorList>
            <person name="Gaulin E."/>
            <person name="Dumas B."/>
        </authorList>
    </citation>
    <scope>NUCLEOTIDE SEQUENCE [LARGE SCALE GENOMIC DNA]</scope>
    <source>
        <strain evidence="6">CBS 568.67</strain>
    </source>
</reference>
<keyword evidence="7" id="KW-1185">Reference proteome</keyword>
<evidence type="ECO:0000256" key="3">
    <source>
        <dbReference type="PROSITE-ProRule" id="PRU00023"/>
    </source>
</evidence>
<evidence type="ECO:0000256" key="2">
    <source>
        <dbReference type="ARBA" id="ARBA00023043"/>
    </source>
</evidence>
<dbReference type="OrthoDB" id="194358at2759"/>
<dbReference type="SUPFAM" id="SSF48403">
    <property type="entry name" value="Ankyrin repeat"/>
    <property type="match status" value="1"/>
</dbReference>
<gene>
    <name evidence="6" type="primary">Aste57867_20962</name>
    <name evidence="5" type="ORF">As57867_020894</name>
    <name evidence="6" type="ORF">ASTE57867_20962</name>
</gene>
<dbReference type="InterPro" id="IPR002110">
    <property type="entry name" value="Ankyrin_rpt"/>
</dbReference>
<feature type="repeat" description="ANK" evidence="3">
    <location>
        <begin position="115"/>
        <end position="147"/>
    </location>
</feature>
<evidence type="ECO:0000313" key="6">
    <source>
        <dbReference type="EMBL" id="VFT97638.1"/>
    </source>
</evidence>
<dbReference type="EMBL" id="VJMH01006941">
    <property type="protein sequence ID" value="KAF0687296.1"/>
    <property type="molecule type" value="Genomic_DNA"/>
</dbReference>
<dbReference type="Pfam" id="PF12796">
    <property type="entry name" value="Ank_2"/>
    <property type="match status" value="1"/>
</dbReference>
<evidence type="ECO:0000313" key="5">
    <source>
        <dbReference type="EMBL" id="KAF0687296.1"/>
    </source>
</evidence>
<evidence type="ECO:0000256" key="4">
    <source>
        <dbReference type="SAM" id="MobiDB-lite"/>
    </source>
</evidence>
<dbReference type="PROSITE" id="PS50088">
    <property type="entry name" value="ANK_REPEAT"/>
    <property type="match status" value="2"/>
</dbReference>
<sequence length="455" mass="48623">MPPPSKMDTQTFAHRLLTFGDDAACTKFFDERTDVDFNLPNEQGCTLLVTACAFDRSTLLPNLIHRTSNVAAATHSNANNVLHFAALSNHPDVMRVVLETDMVKMAPLINLGNANGDTPLMVACTGKYMEGVDALLAHGADISPVNQSLVTALMCAARTDEDQAASSSAALVGRLLAHGGDVCLDAANVSGNTALHMAVQSHNCKTIQVLLDAGCDVSVRNADGRTALDVARSMQNVDGTMLEQLEHAWRALEAAIDARSRELLGDDDCLHTMPSSSASTKKKKTKKKSKASTTKTAVNIEHTPANDSDKPDAICLDKLSNKHADHLSAAASPHLDTTEDAPFSGPPPGLSRVVAAPEGTTEGALAIGISCAVCATATKAMHAEFPLFEDMDLHVVNFVLGDLDGLSMSQLEVLQEAHMKAFQLVADKKVQVARRLEAERVQAEYELEQQILNLR</sequence>
<name>A0A485LGG2_9STRA</name>